<dbReference type="GO" id="GO:0009116">
    <property type="term" value="P:nucleoside metabolic process"/>
    <property type="evidence" value="ECO:0007669"/>
    <property type="project" value="InterPro"/>
</dbReference>
<feature type="region of interest" description="Disordered" evidence="1">
    <location>
        <begin position="1028"/>
        <end position="1055"/>
    </location>
</feature>
<dbReference type="InterPro" id="IPR000845">
    <property type="entry name" value="Nucleoside_phosphorylase_d"/>
</dbReference>
<accession>A0A229YQM0</accession>
<dbReference type="InterPro" id="IPR002182">
    <property type="entry name" value="NB-ARC"/>
</dbReference>
<evidence type="ECO:0000313" key="4">
    <source>
        <dbReference type="Proteomes" id="UP000215289"/>
    </source>
</evidence>
<evidence type="ECO:0000313" key="3">
    <source>
        <dbReference type="EMBL" id="RLL99121.1"/>
    </source>
</evidence>
<evidence type="ECO:0000256" key="1">
    <source>
        <dbReference type="SAM" id="MobiDB-lite"/>
    </source>
</evidence>
<dbReference type="Pfam" id="PF13424">
    <property type="entry name" value="TPR_12"/>
    <property type="match status" value="3"/>
</dbReference>
<dbReference type="InterPro" id="IPR011990">
    <property type="entry name" value="TPR-like_helical_dom_sf"/>
</dbReference>
<dbReference type="InterPro" id="IPR019734">
    <property type="entry name" value="TPR_rpt"/>
</dbReference>
<dbReference type="STRING" id="1245748.A0A229YQM0"/>
<reference evidence="3 4" key="1">
    <citation type="submission" date="2018-08" db="EMBL/GenBank/DDBJ databases">
        <title>Draft genome sequences of two Aspergillus turcosus clinical strains isolated from bronchoalveolar lavage fluid: one azole-susceptible and the other azole-resistant.</title>
        <authorList>
            <person name="Parent-Michaud M."/>
            <person name="Dufresne P.J."/>
            <person name="Fournier E."/>
            <person name="Martineau C."/>
            <person name="Moreira S."/>
            <person name="Perkins V."/>
            <person name="De Repentigny L."/>
            <person name="Dufresne S.F."/>
        </authorList>
    </citation>
    <scope>NUCLEOTIDE SEQUENCE [LARGE SCALE GENOMIC DNA]</scope>
    <source>
        <strain evidence="3">HMR AF 1038</strain>
    </source>
</reference>
<keyword evidence="4" id="KW-1185">Reference proteome</keyword>
<dbReference type="Gene3D" id="3.40.50.300">
    <property type="entry name" value="P-loop containing nucleotide triphosphate hydrolases"/>
    <property type="match status" value="1"/>
</dbReference>
<dbReference type="SUPFAM" id="SSF53167">
    <property type="entry name" value="Purine and uridine phosphorylases"/>
    <property type="match status" value="1"/>
</dbReference>
<dbReference type="SUPFAM" id="SSF52540">
    <property type="entry name" value="P-loop containing nucleoside triphosphate hydrolases"/>
    <property type="match status" value="1"/>
</dbReference>
<dbReference type="InterPro" id="IPR035994">
    <property type="entry name" value="Nucleoside_phosphorylase_sf"/>
</dbReference>
<protein>
    <recommendedName>
        <fullName evidence="2">AAA+ ATPase domain-containing protein</fullName>
    </recommendedName>
</protein>
<proteinExistence type="predicted"/>
<dbReference type="Pfam" id="PF01048">
    <property type="entry name" value="PNP_UDP_1"/>
    <property type="match status" value="1"/>
</dbReference>
<name>A0A229YQM0_9EURO</name>
<feature type="domain" description="AAA+ ATPase" evidence="2">
    <location>
        <begin position="356"/>
        <end position="498"/>
    </location>
</feature>
<gene>
    <name evidence="3" type="ORF">CFD26_105790</name>
</gene>
<organism evidence="3 4">
    <name type="scientific">Aspergillus turcosus</name>
    <dbReference type="NCBI Taxonomy" id="1245748"/>
    <lineage>
        <taxon>Eukaryota</taxon>
        <taxon>Fungi</taxon>
        <taxon>Dikarya</taxon>
        <taxon>Ascomycota</taxon>
        <taxon>Pezizomycotina</taxon>
        <taxon>Eurotiomycetes</taxon>
        <taxon>Eurotiomycetidae</taxon>
        <taxon>Eurotiales</taxon>
        <taxon>Aspergillaceae</taxon>
        <taxon>Aspergillus</taxon>
        <taxon>Aspergillus subgen. Fumigati</taxon>
    </lineage>
</organism>
<dbReference type="GO" id="GO:0043531">
    <property type="term" value="F:ADP binding"/>
    <property type="evidence" value="ECO:0007669"/>
    <property type="project" value="InterPro"/>
</dbReference>
<dbReference type="PANTHER" id="PTHR46082">
    <property type="entry name" value="ATP/GTP-BINDING PROTEIN-RELATED"/>
    <property type="match status" value="1"/>
</dbReference>
<dbReference type="SMART" id="SM00382">
    <property type="entry name" value="AAA"/>
    <property type="match status" value="1"/>
</dbReference>
<dbReference type="PRINTS" id="PR00381">
    <property type="entry name" value="KINESINLIGHT"/>
</dbReference>
<sequence length="1111" mass="123850">MALTHDDYTVAWICALPLEKAAASVMLDKTHNPLPQPSTDPNAYILGELNGHSIVIACLPGGVYGTVSASIVMSHMVSTFPRVQFGLMVGIGGGVPSTSNDIRLGDVVVSKPVGRYSGVIQYDYGKAVQGGRFEPTGTLNKPPQTLLTHVAHLEARQMTRREDAISTIVRDVLHRNPDMKDRFAAPDQHSDYLFRSSYGHADPKGNCEKCDKEQLVCRPPRTTDTPHIHYGLIASGDQVMKDSETRDRLAQQHGILCFEMEAAGLMDGLPTLVIRGICDYCDSHKQKEWQGYAALTAAAYAKLLLSAVPVSRMNRGLMKDNSSVGHYMVPLGRNPRFVGRHNEITRLEELVTMQAGPRRVAVTGLGGVGKTQVALELAYRIRDRDKECSTFWLACTSYEVIEQTYQNMAQALGLSDVEPAEVKEQVKSYLSSEEAGKWLLIFDNADDMDMWLSEDGAGPALEDFLPQSEQGRILFTTRNRKLAVELTSSNIIPIPDVDEDTAFKILERSLVDKGLLQDHLTAVAVLEKLAFLPLAITQASAYINKNGLTLSTYSALLQEQEPEVVELLSEDFKDEGRYKDLQNPVITTWLISFKQIQRQDQLAADFLSFMACINPRNIPQSLLPAATSRKRGIDALGLLNAYAFINNQDTGINLHRLVHIAARNWLKKNALFSHWIQRAADQMRKVFPDDDHKNRELWRAYLPHALSLIYEDEFSTLWEEYMDLIENIADCLYSDGRYHEAEMLYTNLIRIKRGKHGPEDPSTLTSMADLALTYSMQGWSEEAEKLQVQVMEISKTVLGAEHPHTLTSMGNLAVFYTGQERHDEAEKLEVEVLELEKATLGAEHPSTLTSMANLASTYQRQGRWNEAEKLQVQVLELEKTTLGAEHPDTLISMSSLASTYRYQERWDEAEKLGMQVLEIRRRVLGAEHPSTITSMANLASAYQKQGRWDEAEKLQVQVLEIRTTVLGAEHPTTLGSMDNLAHTLKSQGKLQEASALTERCSELFNKAFGSNQPHAISSSPALSDWKDVLDSLPNERPPTEGSKTEGSQDPETAAGNTAAALISQPPCEERIKSPHTQRWSAAKSFLGDHPLFMASRRISAEREGHDLQEID</sequence>
<dbReference type="InterPro" id="IPR027417">
    <property type="entry name" value="P-loop_NTPase"/>
</dbReference>
<dbReference type="Proteomes" id="UP000215289">
    <property type="component" value="Unassembled WGS sequence"/>
</dbReference>
<dbReference type="InterPro" id="IPR053137">
    <property type="entry name" value="NLR-like"/>
</dbReference>
<dbReference type="Pfam" id="PF13374">
    <property type="entry name" value="TPR_10"/>
    <property type="match status" value="1"/>
</dbReference>
<dbReference type="PANTHER" id="PTHR46082:SF11">
    <property type="entry name" value="AAA+ ATPASE DOMAIN-CONTAINING PROTEIN-RELATED"/>
    <property type="match status" value="1"/>
</dbReference>
<comment type="caution">
    <text evidence="3">The sequence shown here is derived from an EMBL/GenBank/DDBJ whole genome shotgun (WGS) entry which is preliminary data.</text>
</comment>
<dbReference type="Pfam" id="PF00931">
    <property type="entry name" value="NB-ARC"/>
    <property type="match status" value="1"/>
</dbReference>
<dbReference type="InterPro" id="IPR003593">
    <property type="entry name" value="AAA+_ATPase"/>
</dbReference>
<dbReference type="Gene3D" id="3.40.50.1580">
    <property type="entry name" value="Nucleoside phosphorylase domain"/>
    <property type="match status" value="1"/>
</dbReference>
<evidence type="ECO:0000259" key="2">
    <source>
        <dbReference type="SMART" id="SM00382"/>
    </source>
</evidence>
<dbReference type="SMART" id="SM00028">
    <property type="entry name" value="TPR"/>
    <property type="match status" value="6"/>
</dbReference>
<dbReference type="SUPFAM" id="SSF48452">
    <property type="entry name" value="TPR-like"/>
    <property type="match status" value="2"/>
</dbReference>
<dbReference type="EMBL" id="NIDN02000038">
    <property type="protein sequence ID" value="RLL99121.1"/>
    <property type="molecule type" value="Genomic_DNA"/>
</dbReference>
<dbReference type="AlphaFoldDB" id="A0A229YQM0"/>
<dbReference type="GO" id="GO:0003824">
    <property type="term" value="F:catalytic activity"/>
    <property type="evidence" value="ECO:0007669"/>
    <property type="project" value="InterPro"/>
</dbReference>
<dbReference type="Gene3D" id="1.25.40.10">
    <property type="entry name" value="Tetratricopeptide repeat domain"/>
    <property type="match status" value="2"/>
</dbReference>
<dbReference type="OrthoDB" id="5986190at2759"/>